<gene>
    <name evidence="1" type="ORF">NM208_g6677</name>
</gene>
<keyword evidence="2" id="KW-1185">Reference proteome</keyword>
<evidence type="ECO:0000313" key="1">
    <source>
        <dbReference type="EMBL" id="KAJ3536517.1"/>
    </source>
</evidence>
<organism evidence="1 2">
    <name type="scientific">Fusarium decemcellulare</name>
    <dbReference type="NCBI Taxonomy" id="57161"/>
    <lineage>
        <taxon>Eukaryota</taxon>
        <taxon>Fungi</taxon>
        <taxon>Dikarya</taxon>
        <taxon>Ascomycota</taxon>
        <taxon>Pezizomycotina</taxon>
        <taxon>Sordariomycetes</taxon>
        <taxon>Hypocreomycetidae</taxon>
        <taxon>Hypocreales</taxon>
        <taxon>Nectriaceae</taxon>
        <taxon>Fusarium</taxon>
        <taxon>Fusarium decemcellulare species complex</taxon>
    </lineage>
</organism>
<name>A0ACC1SCB3_9HYPO</name>
<dbReference type="Proteomes" id="UP001148629">
    <property type="component" value="Unassembled WGS sequence"/>
</dbReference>
<evidence type="ECO:0000313" key="2">
    <source>
        <dbReference type="Proteomes" id="UP001148629"/>
    </source>
</evidence>
<dbReference type="EMBL" id="JANRMS010000636">
    <property type="protein sequence ID" value="KAJ3536517.1"/>
    <property type="molecule type" value="Genomic_DNA"/>
</dbReference>
<accession>A0ACC1SCB3</accession>
<sequence>MGSLDALDQSAELASISASFQDVFDRLLRSTQHVSDDIMLRVAGPADIPRLKELSTPGPANDVEQAIEDAFTISDYRLRMNHPRFFGFVPGPASPLSWIGDCLSSAFNSFAGSKLQGSGVAVVEQALIQWLSSRVGLPDTAGGVFVSGGSMANMTAMVLARDCNLPSGQEGLGVAYLSDQTHHSVAKALRIIGIKRDQIRVMPSNSSFQMEISALKDAIQADRQAGLIPFVIIGTSGTTNTGSVDPLAALAEVRDKEGIWLHIDGAYGASASLAATRSSTVSGLGLADSISWDAHKWLFQTYSCSLVLVRNKINLTRVFTNDGDYLRDALEDEEIPNFWNFGMELTRPSRAMKLWFTLRVLGVERLGQMVDHGFRLAEVAQDEVQKLSDWEITSVASMAIVTFRYAPLGKTEEELNELNTTISRKLLEGNVAGMLTTKLRGKVVLRICSINPLLSGDEMVNIIHQATELAKRLG</sequence>
<reference evidence="1" key="1">
    <citation type="submission" date="2022-08" db="EMBL/GenBank/DDBJ databases">
        <title>Genome Sequence of Fusarium decemcellulare.</title>
        <authorList>
            <person name="Buettner E."/>
        </authorList>
    </citation>
    <scope>NUCLEOTIDE SEQUENCE</scope>
    <source>
        <strain evidence="1">Babe19</strain>
    </source>
</reference>
<protein>
    <submittedName>
        <fullName evidence="1">Uncharacterized protein</fullName>
    </submittedName>
</protein>
<proteinExistence type="predicted"/>
<comment type="caution">
    <text evidence="1">The sequence shown here is derived from an EMBL/GenBank/DDBJ whole genome shotgun (WGS) entry which is preliminary data.</text>
</comment>